<reference evidence="2" key="1">
    <citation type="journal article" date="2023" name="Science">
        <title>Genome structures resolve the early diversification of teleost fishes.</title>
        <authorList>
            <person name="Parey E."/>
            <person name="Louis A."/>
            <person name="Montfort J."/>
            <person name="Bouchez O."/>
            <person name="Roques C."/>
            <person name="Iampietro C."/>
            <person name="Lluch J."/>
            <person name="Castinel A."/>
            <person name="Donnadieu C."/>
            <person name="Desvignes T."/>
            <person name="Floi Bucao C."/>
            <person name="Jouanno E."/>
            <person name="Wen M."/>
            <person name="Mejri S."/>
            <person name="Dirks R."/>
            <person name="Jansen H."/>
            <person name="Henkel C."/>
            <person name="Chen W.J."/>
            <person name="Zahm M."/>
            <person name="Cabau C."/>
            <person name="Klopp C."/>
            <person name="Thompson A.W."/>
            <person name="Robinson-Rechavi M."/>
            <person name="Braasch I."/>
            <person name="Lecointre G."/>
            <person name="Bobe J."/>
            <person name="Postlethwait J.H."/>
            <person name="Berthelot C."/>
            <person name="Roest Crollius H."/>
            <person name="Guiguen Y."/>
        </authorList>
    </citation>
    <scope>NUCLEOTIDE SEQUENCE</scope>
    <source>
        <strain evidence="2">NC1722</strain>
    </source>
</reference>
<evidence type="ECO:0000313" key="2">
    <source>
        <dbReference type="EMBL" id="KAJ8395040.1"/>
    </source>
</evidence>
<sequence>MHCGSDWECSHVTPESPRHNGSAAAEICVCARVGENTTHPSRGVPLASPGSGGPGLAGDLWRPRGCLWLSLAPNPPLPLRTPGGPAPSVT</sequence>
<evidence type="ECO:0000256" key="1">
    <source>
        <dbReference type="SAM" id="MobiDB-lite"/>
    </source>
</evidence>
<proteinExistence type="predicted"/>
<accession>A0AAD7WFU3</accession>
<feature type="region of interest" description="Disordered" evidence="1">
    <location>
        <begin position="1"/>
        <end position="20"/>
    </location>
</feature>
<keyword evidence="3" id="KW-1185">Reference proteome</keyword>
<name>A0AAD7WFU3_9TELE</name>
<dbReference type="AlphaFoldDB" id="A0AAD7WFU3"/>
<gene>
    <name evidence="2" type="ORF">AAFF_G00039910</name>
</gene>
<evidence type="ECO:0000313" key="3">
    <source>
        <dbReference type="Proteomes" id="UP001221898"/>
    </source>
</evidence>
<dbReference type="Proteomes" id="UP001221898">
    <property type="component" value="Unassembled WGS sequence"/>
</dbReference>
<protein>
    <submittedName>
        <fullName evidence="2">Uncharacterized protein</fullName>
    </submittedName>
</protein>
<comment type="caution">
    <text evidence="2">The sequence shown here is derived from an EMBL/GenBank/DDBJ whole genome shotgun (WGS) entry which is preliminary data.</text>
</comment>
<dbReference type="EMBL" id="JAINUG010000120">
    <property type="protein sequence ID" value="KAJ8395040.1"/>
    <property type="molecule type" value="Genomic_DNA"/>
</dbReference>
<organism evidence="2 3">
    <name type="scientific">Aldrovandia affinis</name>
    <dbReference type="NCBI Taxonomy" id="143900"/>
    <lineage>
        <taxon>Eukaryota</taxon>
        <taxon>Metazoa</taxon>
        <taxon>Chordata</taxon>
        <taxon>Craniata</taxon>
        <taxon>Vertebrata</taxon>
        <taxon>Euteleostomi</taxon>
        <taxon>Actinopterygii</taxon>
        <taxon>Neopterygii</taxon>
        <taxon>Teleostei</taxon>
        <taxon>Notacanthiformes</taxon>
        <taxon>Halosauridae</taxon>
        <taxon>Aldrovandia</taxon>
    </lineage>
</organism>